<evidence type="ECO:0000313" key="1">
    <source>
        <dbReference type="EMBL" id="MBW6409371.1"/>
    </source>
</evidence>
<dbReference type="Proteomes" id="UP001519921">
    <property type="component" value="Unassembled WGS sequence"/>
</dbReference>
<dbReference type="RefSeq" id="WP_219778434.1">
    <property type="nucleotide sequence ID" value="NZ_JAHXPT010000003.1"/>
</dbReference>
<dbReference type="EMBL" id="JAHXPT010000003">
    <property type="protein sequence ID" value="MBW6409371.1"/>
    <property type="molecule type" value="Genomic_DNA"/>
</dbReference>
<gene>
    <name evidence="1" type="ORF">KYD98_04650</name>
</gene>
<reference evidence="1 2" key="1">
    <citation type="submission" date="2021-07" db="EMBL/GenBank/DDBJ databases">
        <title>Clostridium weizhouense sp. nov., an anaerobic bacterium isolated from activated sludge of Petroleum wastewater.</title>
        <authorList>
            <person name="Li Q."/>
        </authorList>
    </citation>
    <scope>NUCLEOTIDE SEQUENCE [LARGE SCALE GENOMIC DNA]</scope>
    <source>
        <strain evidence="1 2">YB-6</strain>
    </source>
</reference>
<organism evidence="1 2">
    <name type="scientific">Clostridium weizhouense</name>
    <dbReference type="NCBI Taxonomy" id="2859781"/>
    <lineage>
        <taxon>Bacteria</taxon>
        <taxon>Bacillati</taxon>
        <taxon>Bacillota</taxon>
        <taxon>Clostridia</taxon>
        <taxon>Eubacteriales</taxon>
        <taxon>Clostridiaceae</taxon>
        <taxon>Clostridium</taxon>
    </lineage>
</organism>
<name>A0ABS7AL32_9CLOT</name>
<sequence>MNIYITNEHFSDAWFCFKEGEEKENLLNLSNKICASIHIFSDEGTNDLEFVSIPSNELNLLSYEYSWSYKPIIRFSTTGIEASDNIIKKGTSYFTGQTDYNFLNAQIELEELTEDVIRCAGISIEELILYAKFRWCEDMDLNCIFEDEALYIENKISLGKEKVQKLADDQFCWAHYEDDDY</sequence>
<keyword evidence="2" id="KW-1185">Reference proteome</keyword>
<comment type="caution">
    <text evidence="1">The sequence shown here is derived from an EMBL/GenBank/DDBJ whole genome shotgun (WGS) entry which is preliminary data.</text>
</comment>
<proteinExistence type="predicted"/>
<accession>A0ABS7AL32</accession>
<evidence type="ECO:0000313" key="2">
    <source>
        <dbReference type="Proteomes" id="UP001519921"/>
    </source>
</evidence>
<protein>
    <submittedName>
        <fullName evidence="1">Uncharacterized protein</fullName>
    </submittedName>
</protein>